<gene>
    <name evidence="2" type="ORF">CUJ86_05815</name>
</gene>
<feature type="transmembrane region" description="Helical" evidence="1">
    <location>
        <begin position="62"/>
        <end position="80"/>
    </location>
</feature>
<evidence type="ECO:0000313" key="3">
    <source>
        <dbReference type="Proteomes" id="UP000292580"/>
    </source>
</evidence>
<dbReference type="RefSeq" id="WP_130646615.1">
    <property type="nucleotide sequence ID" value="NZ_PGCL01000002.1"/>
</dbReference>
<dbReference type="Proteomes" id="UP000292580">
    <property type="component" value="Unassembled WGS sequence"/>
</dbReference>
<sequence>MVLYPIVIVVGFILLLLFCIGAPAILTYHALIKVRPAAGRGVPIMIGLVLSAMAPVVSPVSLPVSIVIMAMGVLTPFMLVERYYPERHRYTVLLIGSVVAGSIRLIMGFAMLSGGGDGSPIFHLLTSMTSSDAGFLIMNSVALYLEMVIGSALIFGVILMTVVAWRKMSGKK</sequence>
<evidence type="ECO:0000256" key="1">
    <source>
        <dbReference type="SAM" id="Phobius"/>
    </source>
</evidence>
<keyword evidence="1" id="KW-1133">Transmembrane helix</keyword>
<keyword evidence="1" id="KW-0812">Transmembrane</keyword>
<proteinExistence type="predicted"/>
<dbReference type="EMBL" id="PGCL01000002">
    <property type="protein sequence ID" value="TAJ44807.1"/>
    <property type="molecule type" value="Genomic_DNA"/>
</dbReference>
<organism evidence="2 3">
    <name type="scientific">Methanofollis fontis</name>
    <dbReference type="NCBI Taxonomy" id="2052832"/>
    <lineage>
        <taxon>Archaea</taxon>
        <taxon>Methanobacteriati</taxon>
        <taxon>Methanobacteriota</taxon>
        <taxon>Stenosarchaea group</taxon>
        <taxon>Methanomicrobia</taxon>
        <taxon>Methanomicrobiales</taxon>
        <taxon>Methanomicrobiaceae</taxon>
        <taxon>Methanofollis</taxon>
    </lineage>
</organism>
<keyword evidence="1" id="KW-0472">Membrane</keyword>
<dbReference type="AlphaFoldDB" id="A0A483CV10"/>
<accession>A0A483CV10</accession>
<feature type="transmembrane region" description="Helical" evidence="1">
    <location>
        <begin position="92"/>
        <end position="113"/>
    </location>
</feature>
<feature type="transmembrane region" description="Helical" evidence="1">
    <location>
        <begin position="38"/>
        <end position="56"/>
    </location>
</feature>
<protein>
    <submittedName>
        <fullName evidence="2">Uncharacterized protein</fullName>
    </submittedName>
</protein>
<comment type="caution">
    <text evidence="2">The sequence shown here is derived from an EMBL/GenBank/DDBJ whole genome shotgun (WGS) entry which is preliminary data.</text>
</comment>
<name>A0A483CV10_9EURY</name>
<reference evidence="2 3" key="1">
    <citation type="submission" date="2017-11" db="EMBL/GenBank/DDBJ databases">
        <title>Isolation and Characterization of Methanofollis Species from Methane Seep Offshore SW Taiwan.</title>
        <authorList>
            <person name="Teng N.-H."/>
            <person name="Lai M.-C."/>
            <person name="Chen S.-C."/>
        </authorList>
    </citation>
    <scope>NUCLEOTIDE SEQUENCE [LARGE SCALE GENOMIC DNA]</scope>
    <source>
        <strain evidence="2 3">FWC-SCC2</strain>
    </source>
</reference>
<feature type="transmembrane region" description="Helical" evidence="1">
    <location>
        <begin position="133"/>
        <end position="165"/>
    </location>
</feature>
<dbReference type="OrthoDB" id="112280at2157"/>
<evidence type="ECO:0000313" key="2">
    <source>
        <dbReference type="EMBL" id="TAJ44807.1"/>
    </source>
</evidence>
<keyword evidence="3" id="KW-1185">Reference proteome</keyword>
<feature type="transmembrane region" description="Helical" evidence="1">
    <location>
        <begin position="6"/>
        <end position="26"/>
    </location>
</feature>